<name>W9H938_9PROT</name>
<evidence type="ECO:0008006" key="4">
    <source>
        <dbReference type="Google" id="ProtNLM"/>
    </source>
</evidence>
<evidence type="ECO:0000256" key="1">
    <source>
        <dbReference type="SAM" id="SignalP"/>
    </source>
</evidence>
<evidence type="ECO:0000313" key="3">
    <source>
        <dbReference type="Proteomes" id="UP000019486"/>
    </source>
</evidence>
<gene>
    <name evidence="2" type="ORF">N825_31015</name>
</gene>
<comment type="caution">
    <text evidence="2">The sequence shown here is derived from an EMBL/GenBank/DDBJ whole genome shotgun (WGS) entry which is preliminary data.</text>
</comment>
<dbReference type="STRING" id="1385369.N825_31015"/>
<proteinExistence type="predicted"/>
<dbReference type="Proteomes" id="UP000019486">
    <property type="component" value="Unassembled WGS sequence"/>
</dbReference>
<organism evidence="2 3">
    <name type="scientific">Skermanella stibiiresistens SB22</name>
    <dbReference type="NCBI Taxonomy" id="1385369"/>
    <lineage>
        <taxon>Bacteria</taxon>
        <taxon>Pseudomonadati</taxon>
        <taxon>Pseudomonadota</taxon>
        <taxon>Alphaproteobacteria</taxon>
        <taxon>Rhodospirillales</taxon>
        <taxon>Azospirillaceae</taxon>
        <taxon>Skermanella</taxon>
    </lineage>
</organism>
<feature type="chain" id="PRO_5004925039" description="DUF922 domain-containing protein" evidence="1">
    <location>
        <begin position="42"/>
        <end position="260"/>
    </location>
</feature>
<keyword evidence="1" id="KW-0732">Signal</keyword>
<sequence length="260" mass="28747">MPTRPLTAKSVSVHPRTLLPTILPPLAFCLLIAVAPTAALAQSCATRPPPPKVEVKTAQSDVLASEELSFSELTRMFRKPGAHPAGLYIGAISVAQAIQYRWVNDGREICVSIDKIEVTLTLTDPKIFIGRELEDDGCSRESVWRHEIVHYRIDQDVLARFTPVIQRAVEFAAKQAGGQVAKRENDVNRIGERMARTVRQHLDRASRDMQADRDSLHDRLDSREEYARTGKVCTGGAALGNSMPVLCASEPRLCTNLEKP</sequence>
<reference evidence="2 3" key="1">
    <citation type="submission" date="2013-08" db="EMBL/GenBank/DDBJ databases">
        <title>The genome sequence of Skermanella stibiiresistens.</title>
        <authorList>
            <person name="Zhu W."/>
            <person name="Wang G."/>
        </authorList>
    </citation>
    <scope>NUCLEOTIDE SEQUENCE [LARGE SCALE GENOMIC DNA]</scope>
    <source>
        <strain evidence="2 3">SB22</strain>
    </source>
</reference>
<dbReference type="AlphaFoldDB" id="W9H938"/>
<dbReference type="OrthoDB" id="7347105at2"/>
<keyword evidence="3" id="KW-1185">Reference proteome</keyword>
<accession>W9H938</accession>
<dbReference type="RefSeq" id="WP_037449910.1">
    <property type="nucleotide sequence ID" value="NZ_AVFL01000005.1"/>
</dbReference>
<protein>
    <recommendedName>
        <fullName evidence="4">DUF922 domain-containing protein</fullName>
    </recommendedName>
</protein>
<dbReference type="EMBL" id="AVFL01000005">
    <property type="protein sequence ID" value="EWY41241.1"/>
    <property type="molecule type" value="Genomic_DNA"/>
</dbReference>
<evidence type="ECO:0000313" key="2">
    <source>
        <dbReference type="EMBL" id="EWY41241.1"/>
    </source>
</evidence>
<feature type="signal peptide" evidence="1">
    <location>
        <begin position="1"/>
        <end position="41"/>
    </location>
</feature>